<keyword evidence="3 7" id="KW-0808">Transferase</keyword>
<dbReference type="GO" id="GO:0000271">
    <property type="term" value="P:polysaccharide biosynthetic process"/>
    <property type="evidence" value="ECO:0007669"/>
    <property type="project" value="TreeGrafter"/>
</dbReference>
<comment type="similarity">
    <text evidence="5">Belongs to the DegT/DnrJ/EryC1 family. L-glutamine:2-deoxy-scyllo-inosose/scyllo-inosose aminotransferase subfamily.</text>
</comment>
<dbReference type="InterPro" id="IPR000653">
    <property type="entry name" value="DegT/StrS_aminotransferase"/>
</dbReference>
<dbReference type="Gene3D" id="3.90.1150.10">
    <property type="entry name" value="Aspartate Aminotransferase, domain 1"/>
    <property type="match status" value="1"/>
</dbReference>
<dbReference type="Proteomes" id="UP000270343">
    <property type="component" value="Unassembled WGS sequence"/>
</dbReference>
<keyword evidence="4 6" id="KW-0663">Pyridoxal phosphate</keyword>
<dbReference type="RefSeq" id="WP_120757622.1">
    <property type="nucleotide sequence ID" value="NZ_JBFADQ010000016.1"/>
</dbReference>
<dbReference type="EMBL" id="RBAM01000010">
    <property type="protein sequence ID" value="RKN65896.1"/>
    <property type="molecule type" value="Genomic_DNA"/>
</dbReference>
<dbReference type="InterPro" id="IPR015424">
    <property type="entry name" value="PyrdxlP-dep_Trfase"/>
</dbReference>
<gene>
    <name evidence="7" type="ORF">D7231_24065</name>
</gene>
<dbReference type="GO" id="GO:0030170">
    <property type="term" value="F:pyridoxal phosphate binding"/>
    <property type="evidence" value="ECO:0007669"/>
    <property type="project" value="TreeGrafter"/>
</dbReference>
<evidence type="ECO:0000313" key="8">
    <source>
        <dbReference type="Proteomes" id="UP000270343"/>
    </source>
</evidence>
<dbReference type="SUPFAM" id="SSF53383">
    <property type="entry name" value="PLP-dependent transferases"/>
    <property type="match status" value="1"/>
</dbReference>
<protein>
    <submittedName>
        <fullName evidence="7">DegT/DnrJ/EryC1/StrS family aminotransferase</fullName>
    </submittedName>
</protein>
<proteinExistence type="inferred from homology"/>
<evidence type="ECO:0000256" key="1">
    <source>
        <dbReference type="ARBA" id="ARBA00001933"/>
    </source>
</evidence>
<dbReference type="AlphaFoldDB" id="A0A3B0B2G5"/>
<evidence type="ECO:0000256" key="3">
    <source>
        <dbReference type="ARBA" id="ARBA00022679"/>
    </source>
</evidence>
<accession>A0A3B0B2G5</accession>
<dbReference type="PANTHER" id="PTHR30244">
    <property type="entry name" value="TRANSAMINASE"/>
    <property type="match status" value="1"/>
</dbReference>
<dbReference type="InterPro" id="IPR015422">
    <property type="entry name" value="PyrdxlP-dep_Trfase_small"/>
</dbReference>
<dbReference type="Pfam" id="PF01041">
    <property type="entry name" value="DegT_DnrJ_EryC1"/>
    <property type="match status" value="1"/>
</dbReference>
<comment type="caution">
    <text evidence="7">The sequence shown here is derived from an EMBL/GenBank/DDBJ whole genome shotgun (WGS) entry which is preliminary data.</text>
</comment>
<keyword evidence="2 7" id="KW-0032">Aminotransferase</keyword>
<comment type="cofactor">
    <cofactor evidence="1">
        <name>pyridoxal 5'-phosphate</name>
        <dbReference type="ChEBI" id="CHEBI:597326"/>
    </cofactor>
</comment>
<dbReference type="PANTHER" id="PTHR30244:SF34">
    <property type="entry name" value="DTDP-4-AMINO-4,6-DIDEOXYGALACTOSE TRANSAMINASE"/>
    <property type="match status" value="1"/>
</dbReference>
<dbReference type="OrthoDB" id="9804264at2"/>
<reference evidence="7 8" key="1">
    <citation type="journal article" date="2015" name="Antonie Van Leeuwenhoek">
        <title>Streptomyces klenkii sp. nov., isolated from deep marine sediment.</title>
        <authorList>
            <person name="Veyisoglu A."/>
            <person name="Sahin N."/>
        </authorList>
    </citation>
    <scope>NUCLEOTIDE SEQUENCE [LARGE SCALE GENOMIC DNA]</scope>
    <source>
        <strain evidence="7 8">KCTC 29202</strain>
    </source>
</reference>
<keyword evidence="8" id="KW-1185">Reference proteome</keyword>
<evidence type="ECO:0000256" key="4">
    <source>
        <dbReference type="ARBA" id="ARBA00022898"/>
    </source>
</evidence>
<dbReference type="InterPro" id="IPR015421">
    <property type="entry name" value="PyrdxlP-dep_Trfase_major"/>
</dbReference>
<dbReference type="Gene3D" id="3.40.640.10">
    <property type="entry name" value="Type I PLP-dependent aspartate aminotransferase-like (Major domain)"/>
    <property type="match status" value="1"/>
</dbReference>
<evidence type="ECO:0000256" key="2">
    <source>
        <dbReference type="ARBA" id="ARBA00022576"/>
    </source>
</evidence>
<evidence type="ECO:0000256" key="6">
    <source>
        <dbReference type="RuleBase" id="RU004508"/>
    </source>
</evidence>
<evidence type="ECO:0000256" key="5">
    <source>
        <dbReference type="ARBA" id="ARBA00038398"/>
    </source>
</evidence>
<dbReference type="CDD" id="cd00616">
    <property type="entry name" value="AHBA_syn"/>
    <property type="match status" value="1"/>
</dbReference>
<name>A0A3B0B2G5_9ACTN</name>
<organism evidence="7 8">
    <name type="scientific">Streptomyces klenkii</name>
    <dbReference type="NCBI Taxonomy" id="1420899"/>
    <lineage>
        <taxon>Bacteria</taxon>
        <taxon>Bacillati</taxon>
        <taxon>Actinomycetota</taxon>
        <taxon>Actinomycetes</taxon>
        <taxon>Kitasatosporales</taxon>
        <taxon>Streptomycetaceae</taxon>
        <taxon>Streptomyces</taxon>
    </lineage>
</organism>
<sequence>MTGPGISRFGPEEEAEVLSVLRERELSRYRFDDHDGVAPLSKVARFEQEFRTLTGARHCLGMNSCTSALFAGLLAAGVGPGDEVIVPGYTFIAPIAAVVHTGAEPVLAEIDESLLLDPADVAAKITARTKAVIAVHMLGAPCDLDALGAVTREHGLLLVEDCAQAGGGTYHGRHLGTFGRFGAFSLNVFKTFTAGDGGVLLTGDDDLYETAFALHDHGAAPLRMGVTDGPPLFGLNLRMHELTGAVALAQVRKLPDILRTLRANRDKLADAIGDLPGVTRRPLHDPDGDCATVLAYTFASAATAGEVATRLGTITLNQSGKHHYANMSQLRPDLTDLTVPRASETPRPERAVLHRSYPPGSLPRTDDLLSRSILLSVGVVDSYLGSGVGIDVNADDDAIEAAARLFKTTVEDATKAAL</sequence>
<dbReference type="GO" id="GO:0008483">
    <property type="term" value="F:transaminase activity"/>
    <property type="evidence" value="ECO:0007669"/>
    <property type="project" value="UniProtKB-KW"/>
</dbReference>
<evidence type="ECO:0000313" key="7">
    <source>
        <dbReference type="EMBL" id="RKN65896.1"/>
    </source>
</evidence>